<proteinExistence type="inferred from homology"/>
<dbReference type="Gene3D" id="3.40.50.1380">
    <property type="entry name" value="Methylglyoxal synthase-like domain"/>
    <property type="match status" value="1"/>
</dbReference>
<name>A0A840BUR9_9HYPH</name>
<dbReference type="NCBIfam" id="NF003559">
    <property type="entry name" value="PRK05234.1"/>
    <property type="match status" value="1"/>
</dbReference>
<feature type="binding site" evidence="2">
    <location>
        <position position="99"/>
    </location>
    <ligand>
        <name>substrate</name>
    </ligand>
</feature>
<dbReference type="GO" id="GO:0019242">
    <property type="term" value="P:methylglyoxal biosynthetic process"/>
    <property type="evidence" value="ECO:0007669"/>
    <property type="project" value="UniProtKB-UniRule"/>
</dbReference>
<dbReference type="CDD" id="cd01422">
    <property type="entry name" value="MGS"/>
    <property type="match status" value="1"/>
</dbReference>
<dbReference type="InterPro" id="IPR036914">
    <property type="entry name" value="MGS-like_dom_sf"/>
</dbReference>
<dbReference type="InterPro" id="IPR011607">
    <property type="entry name" value="MGS-like_dom"/>
</dbReference>
<dbReference type="HAMAP" id="MF_00549">
    <property type="entry name" value="Methylglyoxal_synth"/>
    <property type="match status" value="1"/>
</dbReference>
<evidence type="ECO:0000313" key="5">
    <source>
        <dbReference type="EMBL" id="MBB4017125.1"/>
    </source>
</evidence>
<dbReference type="PROSITE" id="PS01335">
    <property type="entry name" value="METHYLGLYOXAL_SYNTH"/>
    <property type="match status" value="1"/>
</dbReference>
<evidence type="ECO:0000256" key="3">
    <source>
        <dbReference type="PIRSR" id="PIRSR006614-1"/>
    </source>
</evidence>
<feature type="binding site" evidence="2">
    <location>
        <begin position="45"/>
        <end position="48"/>
    </location>
    <ligand>
        <name>substrate</name>
    </ligand>
</feature>
<comment type="similarity">
    <text evidence="1 2">Belongs to the methylglyoxal synthase family.</text>
</comment>
<dbReference type="PANTHER" id="PTHR30492:SF0">
    <property type="entry name" value="METHYLGLYOXAL SYNTHASE"/>
    <property type="match status" value="1"/>
</dbReference>
<evidence type="ECO:0000256" key="2">
    <source>
        <dbReference type="HAMAP-Rule" id="MF_00549"/>
    </source>
</evidence>
<accession>A0A840BUR9</accession>
<dbReference type="InterPro" id="IPR004363">
    <property type="entry name" value="Methylgl_synth"/>
</dbReference>
<evidence type="ECO:0000313" key="6">
    <source>
        <dbReference type="Proteomes" id="UP000577362"/>
    </source>
</evidence>
<keyword evidence="6" id="KW-1185">Reference proteome</keyword>
<feature type="domain" description="MGS-like" evidence="4">
    <location>
        <begin position="5"/>
        <end position="134"/>
    </location>
</feature>
<evidence type="ECO:0000259" key="4">
    <source>
        <dbReference type="PROSITE" id="PS51855"/>
    </source>
</evidence>
<feature type="binding site" evidence="2">
    <location>
        <position position="19"/>
    </location>
    <ligand>
        <name>substrate</name>
    </ligand>
</feature>
<dbReference type="SUPFAM" id="SSF52335">
    <property type="entry name" value="Methylglyoxal synthase-like"/>
    <property type="match status" value="1"/>
</dbReference>
<dbReference type="InterPro" id="IPR018148">
    <property type="entry name" value="Methylglyoxal_synth_AS"/>
</dbReference>
<dbReference type="PIRSF" id="PIRSF006614">
    <property type="entry name" value="Methylglyox_syn"/>
    <property type="match status" value="1"/>
</dbReference>
<dbReference type="EC" id="4.2.3.3" evidence="2"/>
<gene>
    <name evidence="2" type="primary">mgsA</name>
    <name evidence="5" type="ORF">GGR16_002154</name>
</gene>
<evidence type="ECO:0000256" key="1">
    <source>
        <dbReference type="ARBA" id="ARBA00006287"/>
    </source>
</evidence>
<comment type="catalytic activity">
    <reaction evidence="2">
        <text>dihydroxyacetone phosphate = methylglyoxal + phosphate</text>
        <dbReference type="Rhea" id="RHEA:17937"/>
        <dbReference type="ChEBI" id="CHEBI:17158"/>
        <dbReference type="ChEBI" id="CHEBI:43474"/>
        <dbReference type="ChEBI" id="CHEBI:57642"/>
        <dbReference type="EC" id="4.2.3.3"/>
    </reaction>
</comment>
<dbReference type="Pfam" id="PF02142">
    <property type="entry name" value="MGS"/>
    <property type="match status" value="1"/>
</dbReference>
<keyword evidence="2 5" id="KW-0456">Lyase</keyword>
<dbReference type="RefSeq" id="WP_183316584.1">
    <property type="nucleotide sequence ID" value="NZ_JACIEN010000002.1"/>
</dbReference>
<dbReference type="GO" id="GO:0005829">
    <property type="term" value="C:cytosol"/>
    <property type="evidence" value="ECO:0007669"/>
    <property type="project" value="TreeGrafter"/>
</dbReference>
<dbReference type="AlphaFoldDB" id="A0A840BUR9"/>
<dbReference type="NCBIfam" id="TIGR00160">
    <property type="entry name" value="MGSA"/>
    <property type="match status" value="1"/>
</dbReference>
<feature type="binding site" evidence="2">
    <location>
        <begin position="66"/>
        <end position="67"/>
    </location>
    <ligand>
        <name>substrate</name>
    </ligand>
</feature>
<dbReference type="PROSITE" id="PS51855">
    <property type="entry name" value="MGS"/>
    <property type="match status" value="1"/>
</dbReference>
<reference evidence="5 6" key="1">
    <citation type="submission" date="2020-08" db="EMBL/GenBank/DDBJ databases">
        <title>Genomic Encyclopedia of Type Strains, Phase IV (KMG-IV): sequencing the most valuable type-strain genomes for metagenomic binning, comparative biology and taxonomic classification.</title>
        <authorList>
            <person name="Goeker M."/>
        </authorList>
    </citation>
    <scope>NUCLEOTIDE SEQUENCE [LARGE SCALE GENOMIC DNA]</scope>
    <source>
        <strain evidence="5 6">DSM 103737</strain>
    </source>
</reference>
<dbReference type="EMBL" id="JACIEN010000002">
    <property type="protein sequence ID" value="MBB4017125.1"/>
    <property type="molecule type" value="Genomic_DNA"/>
</dbReference>
<comment type="function">
    <text evidence="2">Catalyzes the formation of methylglyoxal from dihydroxyacetone phosphate.</text>
</comment>
<organism evidence="5 6">
    <name type="scientific">Chelatococcus caeni</name>
    <dbReference type="NCBI Taxonomy" id="1348468"/>
    <lineage>
        <taxon>Bacteria</taxon>
        <taxon>Pseudomonadati</taxon>
        <taxon>Pseudomonadota</taxon>
        <taxon>Alphaproteobacteria</taxon>
        <taxon>Hyphomicrobiales</taxon>
        <taxon>Chelatococcaceae</taxon>
        <taxon>Chelatococcus</taxon>
    </lineage>
</organism>
<comment type="caution">
    <text evidence="5">The sequence shown here is derived from an EMBL/GenBank/DDBJ whole genome shotgun (WGS) entry which is preliminary data.</text>
</comment>
<dbReference type="Proteomes" id="UP000577362">
    <property type="component" value="Unassembled WGS sequence"/>
</dbReference>
<feature type="active site" description="Proton donor/acceptor" evidence="2 3">
    <location>
        <position position="72"/>
    </location>
</feature>
<dbReference type="PANTHER" id="PTHR30492">
    <property type="entry name" value="METHYLGLYOXAL SYNTHASE"/>
    <property type="match status" value="1"/>
</dbReference>
<sequence>MTETTETPAAPLTIALVAHDAKKAEMAAFAEAHRNELAGTKLYATGTTGARVMERCPELSVTRLKSGPLGGDQQIGALIAEGRIDMLIFFVDPLSPHPHDVDVKALMRLALVYDIPMALNPATAALLLPVTAPA</sequence>
<dbReference type="GO" id="GO:0008929">
    <property type="term" value="F:methylglyoxal synthase activity"/>
    <property type="evidence" value="ECO:0007669"/>
    <property type="project" value="UniProtKB-UniRule"/>
</dbReference>
<protein>
    <recommendedName>
        <fullName evidence="2">Methylglyoxal synthase</fullName>
        <shortName evidence="2">MGS</shortName>
        <ecNumber evidence="2">4.2.3.3</ecNumber>
    </recommendedName>
</protein>
<dbReference type="SMART" id="SM00851">
    <property type="entry name" value="MGS"/>
    <property type="match status" value="1"/>
</dbReference>
<feature type="binding site" evidence="2">
    <location>
        <position position="23"/>
    </location>
    <ligand>
        <name>substrate</name>
    </ligand>
</feature>